<evidence type="ECO:0000313" key="1">
    <source>
        <dbReference type="EMBL" id="CAG8773260.1"/>
    </source>
</evidence>
<gene>
    <name evidence="1" type="ORF">RFULGI_LOCUS15222</name>
</gene>
<reference evidence="1" key="1">
    <citation type="submission" date="2021-06" db="EMBL/GenBank/DDBJ databases">
        <authorList>
            <person name="Kallberg Y."/>
            <person name="Tangrot J."/>
            <person name="Rosling A."/>
        </authorList>
    </citation>
    <scope>NUCLEOTIDE SEQUENCE</scope>
    <source>
        <strain evidence="1">IN212</strain>
    </source>
</reference>
<feature type="non-terminal residue" evidence="1">
    <location>
        <position position="1"/>
    </location>
</feature>
<accession>A0A9N9JCW3</accession>
<protein>
    <submittedName>
        <fullName evidence="1">3030_t:CDS:1</fullName>
    </submittedName>
</protein>
<feature type="non-terminal residue" evidence="1">
    <location>
        <position position="62"/>
    </location>
</feature>
<sequence>QQQITIVIVIYHELCNHIRKKQLGYDGSDKLSLQSMFSMVMFAKDIVLVGVLELKLKCDHIT</sequence>
<name>A0A9N9JCW3_9GLOM</name>
<dbReference type="AlphaFoldDB" id="A0A9N9JCW3"/>
<organism evidence="1 2">
    <name type="scientific">Racocetra fulgida</name>
    <dbReference type="NCBI Taxonomy" id="60492"/>
    <lineage>
        <taxon>Eukaryota</taxon>
        <taxon>Fungi</taxon>
        <taxon>Fungi incertae sedis</taxon>
        <taxon>Mucoromycota</taxon>
        <taxon>Glomeromycotina</taxon>
        <taxon>Glomeromycetes</taxon>
        <taxon>Diversisporales</taxon>
        <taxon>Gigasporaceae</taxon>
        <taxon>Racocetra</taxon>
    </lineage>
</organism>
<evidence type="ECO:0000313" key="2">
    <source>
        <dbReference type="Proteomes" id="UP000789396"/>
    </source>
</evidence>
<dbReference type="EMBL" id="CAJVPZ010047909">
    <property type="protein sequence ID" value="CAG8773260.1"/>
    <property type="molecule type" value="Genomic_DNA"/>
</dbReference>
<proteinExistence type="predicted"/>
<comment type="caution">
    <text evidence="1">The sequence shown here is derived from an EMBL/GenBank/DDBJ whole genome shotgun (WGS) entry which is preliminary data.</text>
</comment>
<dbReference type="Proteomes" id="UP000789396">
    <property type="component" value="Unassembled WGS sequence"/>
</dbReference>
<keyword evidence="2" id="KW-1185">Reference proteome</keyword>